<gene>
    <name evidence="1" type="ORF">CC86DRAFT_374884</name>
</gene>
<name>A0A6A6ZF54_9PLEO</name>
<reference evidence="1" key="1">
    <citation type="journal article" date="2020" name="Stud. Mycol.">
        <title>101 Dothideomycetes genomes: a test case for predicting lifestyles and emergence of pathogens.</title>
        <authorList>
            <person name="Haridas S."/>
            <person name="Albert R."/>
            <person name="Binder M."/>
            <person name="Bloem J."/>
            <person name="Labutti K."/>
            <person name="Salamov A."/>
            <person name="Andreopoulos B."/>
            <person name="Baker S."/>
            <person name="Barry K."/>
            <person name="Bills G."/>
            <person name="Bluhm B."/>
            <person name="Cannon C."/>
            <person name="Castanera R."/>
            <person name="Culley D."/>
            <person name="Daum C."/>
            <person name="Ezra D."/>
            <person name="Gonzalez J."/>
            <person name="Henrissat B."/>
            <person name="Kuo A."/>
            <person name="Liang C."/>
            <person name="Lipzen A."/>
            <person name="Lutzoni F."/>
            <person name="Magnuson J."/>
            <person name="Mondo S."/>
            <person name="Nolan M."/>
            <person name="Ohm R."/>
            <person name="Pangilinan J."/>
            <person name="Park H.-J."/>
            <person name="Ramirez L."/>
            <person name="Alfaro M."/>
            <person name="Sun H."/>
            <person name="Tritt A."/>
            <person name="Yoshinaga Y."/>
            <person name="Zwiers L.-H."/>
            <person name="Turgeon B."/>
            <person name="Goodwin S."/>
            <person name="Spatafora J."/>
            <person name="Crous P."/>
            <person name="Grigoriev I."/>
        </authorList>
    </citation>
    <scope>NUCLEOTIDE SEQUENCE</scope>
    <source>
        <strain evidence="1">CBS 113818</strain>
    </source>
</reference>
<dbReference type="EMBL" id="MU006243">
    <property type="protein sequence ID" value="KAF2819751.1"/>
    <property type="molecule type" value="Genomic_DNA"/>
</dbReference>
<dbReference type="Proteomes" id="UP000799424">
    <property type="component" value="Unassembled WGS sequence"/>
</dbReference>
<keyword evidence="2" id="KW-1185">Reference proteome</keyword>
<evidence type="ECO:0000313" key="1">
    <source>
        <dbReference type="EMBL" id="KAF2819751.1"/>
    </source>
</evidence>
<dbReference type="AlphaFoldDB" id="A0A6A6ZF54"/>
<sequence length="204" mass="23540">MVPDNQMMHVVLPTELWLQIFEQSWFLSRDYLWTTVRVVSHRYKDVVERIFVSTYLPGFAISLSLPRYNSESGALAWPVAVNNTSIVMAFDSISSDREHALFISPCTVTVGTAPRSMEDLRKQNIMPLKRLQDAPAWVYTNKNYGGGISLKIPRHIDWDAERELWGWKVEWRTLVSNFYRAKEAARYKPRFVASGKNGLRGVRG</sequence>
<organism evidence="1 2">
    <name type="scientific">Ophiobolus disseminans</name>
    <dbReference type="NCBI Taxonomy" id="1469910"/>
    <lineage>
        <taxon>Eukaryota</taxon>
        <taxon>Fungi</taxon>
        <taxon>Dikarya</taxon>
        <taxon>Ascomycota</taxon>
        <taxon>Pezizomycotina</taxon>
        <taxon>Dothideomycetes</taxon>
        <taxon>Pleosporomycetidae</taxon>
        <taxon>Pleosporales</taxon>
        <taxon>Pleosporineae</taxon>
        <taxon>Phaeosphaeriaceae</taxon>
        <taxon>Ophiobolus</taxon>
    </lineage>
</organism>
<accession>A0A6A6ZF54</accession>
<dbReference type="OrthoDB" id="2997776at2759"/>
<proteinExistence type="predicted"/>
<evidence type="ECO:0000313" key="2">
    <source>
        <dbReference type="Proteomes" id="UP000799424"/>
    </source>
</evidence>
<protein>
    <submittedName>
        <fullName evidence="1">Uncharacterized protein</fullName>
    </submittedName>
</protein>